<reference evidence="2" key="1">
    <citation type="submission" date="2023-03" db="EMBL/GenBank/DDBJ databases">
        <title>Massive genome expansion in bonnet fungi (Mycena s.s.) driven by repeated elements and novel gene families across ecological guilds.</title>
        <authorList>
            <consortium name="Lawrence Berkeley National Laboratory"/>
            <person name="Harder C.B."/>
            <person name="Miyauchi S."/>
            <person name="Viragh M."/>
            <person name="Kuo A."/>
            <person name="Thoen E."/>
            <person name="Andreopoulos B."/>
            <person name="Lu D."/>
            <person name="Skrede I."/>
            <person name="Drula E."/>
            <person name="Henrissat B."/>
            <person name="Morin E."/>
            <person name="Kohler A."/>
            <person name="Barry K."/>
            <person name="LaButti K."/>
            <person name="Morin E."/>
            <person name="Salamov A."/>
            <person name="Lipzen A."/>
            <person name="Mereny Z."/>
            <person name="Hegedus B."/>
            <person name="Baldrian P."/>
            <person name="Stursova M."/>
            <person name="Weitz H."/>
            <person name="Taylor A."/>
            <person name="Grigoriev I.V."/>
            <person name="Nagy L.G."/>
            <person name="Martin F."/>
            <person name="Kauserud H."/>
        </authorList>
    </citation>
    <scope>NUCLEOTIDE SEQUENCE</scope>
    <source>
        <strain evidence="2">CBHHK002</strain>
    </source>
</reference>
<feature type="compositionally biased region" description="Acidic residues" evidence="1">
    <location>
        <begin position="803"/>
        <end position="815"/>
    </location>
</feature>
<accession>A0AAD7ANP1</accession>
<dbReference type="AlphaFoldDB" id="A0AAD7ANP1"/>
<organism evidence="2 3">
    <name type="scientific">Mycena albidolilacea</name>
    <dbReference type="NCBI Taxonomy" id="1033008"/>
    <lineage>
        <taxon>Eukaryota</taxon>
        <taxon>Fungi</taxon>
        <taxon>Dikarya</taxon>
        <taxon>Basidiomycota</taxon>
        <taxon>Agaricomycotina</taxon>
        <taxon>Agaricomycetes</taxon>
        <taxon>Agaricomycetidae</taxon>
        <taxon>Agaricales</taxon>
        <taxon>Marasmiineae</taxon>
        <taxon>Mycenaceae</taxon>
        <taxon>Mycena</taxon>
    </lineage>
</organism>
<evidence type="ECO:0000313" key="3">
    <source>
        <dbReference type="Proteomes" id="UP001218218"/>
    </source>
</evidence>
<gene>
    <name evidence="2" type="ORF">DFH08DRAFT_1015669</name>
</gene>
<feature type="region of interest" description="Disordered" evidence="1">
    <location>
        <begin position="792"/>
        <end position="828"/>
    </location>
</feature>
<feature type="compositionally biased region" description="Low complexity" evidence="1">
    <location>
        <begin position="227"/>
        <end position="237"/>
    </location>
</feature>
<feature type="compositionally biased region" description="Basic and acidic residues" evidence="1">
    <location>
        <begin position="324"/>
        <end position="344"/>
    </location>
</feature>
<evidence type="ECO:0000256" key="1">
    <source>
        <dbReference type="SAM" id="MobiDB-lite"/>
    </source>
</evidence>
<feature type="region of interest" description="Disordered" evidence="1">
    <location>
        <begin position="324"/>
        <end position="346"/>
    </location>
</feature>
<dbReference type="EMBL" id="JARIHO010000003">
    <property type="protein sequence ID" value="KAJ7363991.1"/>
    <property type="molecule type" value="Genomic_DNA"/>
</dbReference>
<proteinExistence type="predicted"/>
<evidence type="ECO:0000313" key="2">
    <source>
        <dbReference type="EMBL" id="KAJ7363991.1"/>
    </source>
</evidence>
<dbReference type="Proteomes" id="UP001218218">
    <property type="component" value="Unassembled WGS sequence"/>
</dbReference>
<feature type="region of interest" description="Disordered" evidence="1">
    <location>
        <begin position="572"/>
        <end position="650"/>
    </location>
</feature>
<name>A0AAD7ANP1_9AGAR</name>
<keyword evidence="3" id="KW-1185">Reference proteome</keyword>
<protein>
    <submittedName>
        <fullName evidence="2">Uncharacterized protein</fullName>
    </submittedName>
</protein>
<sequence>MPVAALNASGPISTVEDFTACQWMKYIDRQPLDVDPTFAVAPQSEYYGNVELPDGQILHRSVAANVLRIFRDRTTGRPYTLTCHEFTFHLAAPNDPQKAWQLELCYPSDARMKAAMASMAPADALERGDVMFPKHATKERPPMLPLFRQAKVDLELPENMFRMHAVRENEALNERPATVNPAFVSRPTEIKSEEEAVFDAVAGVRESLKEEPFERDYDQFVLRLERGSSSSTDSDGSMPELEEVDSTSDMGFCPYCFGRQHVSAKECPLQGITEAMADQLNGMAYPKRQALLIKWLESNSSDVLLLPDQSPAALRRAFEEFVERNKDDKEDKEDKSPVDPRIAIDRTSASPPVFRAGNLSAAACVVPPTFARCGRVVTREAWSSSSLSPHDSTDESFEFVRRSREAPLDESTVPEPARWSPIISKWIHELTGNEPSESDISSSAYSAASSIASTSSGTKDSIVDPLQKLPQYNPPVGEMAELHTALYYWAYDGALRQIDTRCYEDEQGSEPAELALRVVHGSLQRFIDYGTMATDEIRRPKVFAVRPPTPFRPLTPLLTPVSNLFHIPDASPESSALFTPDSSDPPGPNPAQSPTSLDFSLPSPPNAEPLSRRGTFELDTLDREACAEMPMERLGGGKRKAPDDQNGRRQRSFTFKATGILDADVIRKFAGVRLATIETARRMEDIVWKLYGISEQSFPTEPTRHSLFHEYELAKMYTVLDVLQRNGRFRLANNLHNLLSIRLRDDYAVSQLLNARFLDANYPEFGEDYRELLRDANEVPVSLLATTSDYFPVDERESGTDSEMPEYSDEEDYEESQGWSRFRAAHSV</sequence>
<feature type="compositionally biased region" description="Polar residues" evidence="1">
    <location>
        <begin position="572"/>
        <end position="582"/>
    </location>
</feature>
<feature type="region of interest" description="Disordered" evidence="1">
    <location>
        <begin position="226"/>
        <end position="245"/>
    </location>
</feature>
<comment type="caution">
    <text evidence="2">The sequence shown here is derived from an EMBL/GenBank/DDBJ whole genome shotgun (WGS) entry which is preliminary data.</text>
</comment>
<feature type="compositionally biased region" description="Basic and acidic residues" evidence="1">
    <location>
        <begin position="610"/>
        <end position="626"/>
    </location>
</feature>